<evidence type="ECO:0000313" key="2">
    <source>
        <dbReference type="EMBL" id="KAF8770993.1"/>
    </source>
</evidence>
<dbReference type="InterPro" id="IPR025476">
    <property type="entry name" value="Helitron_helicase-like"/>
</dbReference>
<evidence type="ECO:0000259" key="1">
    <source>
        <dbReference type="Pfam" id="PF14214"/>
    </source>
</evidence>
<accession>A0A8T0EEB8</accession>
<evidence type="ECO:0000313" key="3">
    <source>
        <dbReference type="Proteomes" id="UP000807504"/>
    </source>
</evidence>
<dbReference type="PANTHER" id="PTHR45786:SF74">
    <property type="entry name" value="ATP-DEPENDENT DNA HELICASE"/>
    <property type="match status" value="1"/>
</dbReference>
<dbReference type="Pfam" id="PF14214">
    <property type="entry name" value="Helitron_like_N"/>
    <property type="match status" value="1"/>
</dbReference>
<name>A0A8T0EEB8_ARGBR</name>
<feature type="domain" description="Helitron helicase-like" evidence="1">
    <location>
        <begin position="124"/>
        <end position="193"/>
    </location>
</feature>
<dbReference type="Proteomes" id="UP000807504">
    <property type="component" value="Unassembled WGS sequence"/>
</dbReference>
<dbReference type="EMBL" id="JABXBU010002228">
    <property type="protein sequence ID" value="KAF8770993.1"/>
    <property type="molecule type" value="Genomic_DNA"/>
</dbReference>
<protein>
    <recommendedName>
        <fullName evidence="1">Helitron helicase-like domain-containing protein</fullName>
    </recommendedName>
</protein>
<dbReference type="AlphaFoldDB" id="A0A8T0EEB8"/>
<reference evidence="2" key="1">
    <citation type="journal article" date="2020" name="bioRxiv">
        <title>Chromosome-level reference genome of the European wasp spider Argiope bruennichi: a resource for studies on range expansion and evolutionary adaptation.</title>
        <authorList>
            <person name="Sheffer M.M."/>
            <person name="Hoppe A."/>
            <person name="Krehenwinkel H."/>
            <person name="Uhl G."/>
            <person name="Kuss A.W."/>
            <person name="Jensen L."/>
            <person name="Jensen C."/>
            <person name="Gillespie R.G."/>
            <person name="Hoff K.J."/>
            <person name="Prost S."/>
        </authorList>
    </citation>
    <scope>NUCLEOTIDE SEQUENCE</scope>
</reference>
<dbReference type="PANTHER" id="PTHR45786">
    <property type="entry name" value="DNA BINDING PROTEIN-LIKE"/>
    <property type="match status" value="1"/>
</dbReference>
<proteinExistence type="predicted"/>
<keyword evidence="3" id="KW-1185">Reference proteome</keyword>
<reference evidence="2" key="2">
    <citation type="submission" date="2020-06" db="EMBL/GenBank/DDBJ databases">
        <authorList>
            <person name="Sheffer M."/>
        </authorList>
    </citation>
    <scope>NUCLEOTIDE SEQUENCE</scope>
</reference>
<organism evidence="2 3">
    <name type="scientific">Argiope bruennichi</name>
    <name type="common">Wasp spider</name>
    <name type="synonym">Aranea bruennichi</name>
    <dbReference type="NCBI Taxonomy" id="94029"/>
    <lineage>
        <taxon>Eukaryota</taxon>
        <taxon>Metazoa</taxon>
        <taxon>Ecdysozoa</taxon>
        <taxon>Arthropoda</taxon>
        <taxon>Chelicerata</taxon>
        <taxon>Arachnida</taxon>
        <taxon>Araneae</taxon>
        <taxon>Araneomorphae</taxon>
        <taxon>Entelegynae</taxon>
        <taxon>Araneoidea</taxon>
        <taxon>Araneidae</taxon>
        <taxon>Argiope</taxon>
    </lineage>
</organism>
<sequence length="374" mass="44303">MRMSNTRQKENSAFAYDSNIAYECDPLIEIGRRVIEYSFCKALKWKGKSRSMCCNNHKIQVPLLQTPPEPLLMFFSTDSPDEINFQTNKRRYNSCFQMTSFGSGREIREPGFMPTFKVQGQVYHRIDMYAKIQTERLRFIRLNQKKLRLEDYIHLRDAIINNDNMKQIGKPTILPFTFTGSPRYMYERTQDAMLEKYAALWNLHRENMSEDILHKTRITVNNMDLEYNDEIFNRALLVLEDKIKALGGTDLKVFGLPEQLLHEHNALVRMFRTALERMLNNDYKVVIRADKRPAGKHERTFNVPTIDVVAILIVGENVERRDIVFKRCDTRQLQKIFETHRSYDTLQYPLMFWQGNDGYHLNIKMINLLNDEYQ</sequence>
<comment type="caution">
    <text evidence="2">The sequence shown here is derived from an EMBL/GenBank/DDBJ whole genome shotgun (WGS) entry which is preliminary data.</text>
</comment>
<gene>
    <name evidence="2" type="ORF">HNY73_018457</name>
</gene>